<name>A0AAU7Y9D9_9PSED</name>
<reference evidence="10" key="1">
    <citation type="submission" date="2023-08" db="EMBL/GenBank/DDBJ databases">
        <title>Increased levels of nutrients transform a symbiont into a lethal pathobiont.</title>
        <authorList>
            <person name="Lachnit T."/>
            <person name="Ulrich L."/>
            <person name="Willmer F.M."/>
            <person name="Hasenbein T."/>
            <person name="Steiner L.X."/>
            <person name="Wolters M."/>
            <person name="Herbst E.M."/>
            <person name="Deines P."/>
        </authorList>
    </citation>
    <scope>NUCLEOTIDE SEQUENCE</scope>
    <source>
        <strain evidence="10">T3</strain>
    </source>
</reference>
<organism evidence="10">
    <name type="scientific">Pseudomonas solani</name>
    <dbReference type="NCBI Taxonomy" id="2731552"/>
    <lineage>
        <taxon>Bacteria</taxon>
        <taxon>Pseudomonadati</taxon>
        <taxon>Pseudomonadota</taxon>
        <taxon>Gammaproteobacteria</taxon>
        <taxon>Pseudomonadales</taxon>
        <taxon>Pseudomonadaceae</taxon>
        <taxon>Pseudomonas</taxon>
    </lineage>
</organism>
<dbReference type="GO" id="GO:0043022">
    <property type="term" value="F:ribosome binding"/>
    <property type="evidence" value="ECO:0007669"/>
    <property type="project" value="InterPro"/>
</dbReference>
<dbReference type="InterPro" id="IPR010279">
    <property type="entry name" value="YqjD/ElaB"/>
</dbReference>
<dbReference type="PANTHER" id="PTHR35893:SF3">
    <property type="entry name" value="INNER MEMBRANE PROTEIN"/>
    <property type="match status" value="1"/>
</dbReference>
<dbReference type="InterPro" id="IPR043605">
    <property type="entry name" value="DUF883_C"/>
</dbReference>
<dbReference type="InterPro" id="IPR043604">
    <property type="entry name" value="DUF883_N"/>
</dbReference>
<evidence type="ECO:0000256" key="5">
    <source>
        <dbReference type="ARBA" id="ARBA00022692"/>
    </source>
</evidence>
<evidence type="ECO:0000259" key="8">
    <source>
        <dbReference type="Pfam" id="PF05957"/>
    </source>
</evidence>
<evidence type="ECO:0000256" key="6">
    <source>
        <dbReference type="ARBA" id="ARBA00022989"/>
    </source>
</evidence>
<evidence type="ECO:0000313" key="10">
    <source>
        <dbReference type="EMBL" id="XBY66725.1"/>
    </source>
</evidence>
<protein>
    <submittedName>
        <fullName evidence="10">DUF883 family protein</fullName>
    </submittedName>
</protein>
<proteinExistence type="inferred from homology"/>
<dbReference type="RefSeq" id="WP_350448461.1">
    <property type="nucleotide sequence ID" value="NZ_CP158373.1"/>
</dbReference>
<keyword evidence="4" id="KW-0997">Cell inner membrane</keyword>
<evidence type="ECO:0000256" key="7">
    <source>
        <dbReference type="ARBA" id="ARBA00023136"/>
    </source>
</evidence>
<evidence type="ECO:0000256" key="2">
    <source>
        <dbReference type="ARBA" id="ARBA00010423"/>
    </source>
</evidence>
<feature type="domain" description="DUF883" evidence="9">
    <location>
        <begin position="96"/>
        <end position="125"/>
    </location>
</feature>
<keyword evidence="3" id="KW-1003">Cell membrane</keyword>
<dbReference type="PANTHER" id="PTHR35893">
    <property type="entry name" value="INNER MEMBRANE PROTEIN-RELATED"/>
    <property type="match status" value="1"/>
</dbReference>
<evidence type="ECO:0000256" key="1">
    <source>
        <dbReference type="ARBA" id="ARBA00004377"/>
    </source>
</evidence>
<comment type="similarity">
    <text evidence="2">Belongs to the ElaB/YgaM/YqjD family.</text>
</comment>
<dbReference type="Pfam" id="PF05957">
    <property type="entry name" value="DUF883"/>
    <property type="match status" value="1"/>
</dbReference>
<dbReference type="Pfam" id="PF19029">
    <property type="entry name" value="DUF883_C"/>
    <property type="match status" value="1"/>
</dbReference>
<feature type="domain" description="DUF883" evidence="8">
    <location>
        <begin position="42"/>
        <end position="83"/>
    </location>
</feature>
<keyword evidence="7" id="KW-0472">Membrane</keyword>
<dbReference type="EMBL" id="CP158373">
    <property type="protein sequence ID" value="XBY66725.1"/>
    <property type="molecule type" value="Genomic_DNA"/>
</dbReference>
<dbReference type="AlphaFoldDB" id="A0AAU7Y9D9"/>
<dbReference type="GO" id="GO:0005886">
    <property type="term" value="C:plasma membrane"/>
    <property type="evidence" value="ECO:0007669"/>
    <property type="project" value="UniProtKB-SubCell"/>
</dbReference>
<evidence type="ECO:0000256" key="4">
    <source>
        <dbReference type="ARBA" id="ARBA00022519"/>
    </source>
</evidence>
<keyword evidence="5" id="KW-0812">Transmembrane</keyword>
<comment type="subcellular location">
    <subcellularLocation>
        <location evidence="1">Cell inner membrane</location>
        <topology evidence="1">Single-pass membrane protein</topology>
    </subcellularLocation>
</comment>
<evidence type="ECO:0000259" key="9">
    <source>
        <dbReference type="Pfam" id="PF19029"/>
    </source>
</evidence>
<keyword evidence="6" id="KW-1133">Transmembrane helix</keyword>
<accession>A0AAU7Y9D9</accession>
<sequence length="126" mass="13285">MHNPTATTDIGTNGQGSGTPAIAKVENAASSSAISREFYNFLADIEDLIKETTSLTGDELAHARVKLNARVAAAKASAEEVGDSITLRARQTASMTNDYVHEQPWKVLGASAAIAFLLGVLIARRS</sequence>
<evidence type="ECO:0000256" key="3">
    <source>
        <dbReference type="ARBA" id="ARBA00022475"/>
    </source>
</evidence>
<gene>
    <name evidence="10" type="ORF">ABS648_13455</name>
</gene>